<accession>A0AAJ0MCR2</accession>
<gene>
    <name evidence="3" type="ORF">B0T25DRAFT_250760</name>
</gene>
<keyword evidence="2" id="KW-0472">Membrane</keyword>
<feature type="region of interest" description="Disordered" evidence="1">
    <location>
        <begin position="1"/>
        <end position="31"/>
    </location>
</feature>
<evidence type="ECO:0000256" key="1">
    <source>
        <dbReference type="SAM" id="MobiDB-lite"/>
    </source>
</evidence>
<organism evidence="3 4">
    <name type="scientific">Lasiosphaeria hispida</name>
    <dbReference type="NCBI Taxonomy" id="260671"/>
    <lineage>
        <taxon>Eukaryota</taxon>
        <taxon>Fungi</taxon>
        <taxon>Dikarya</taxon>
        <taxon>Ascomycota</taxon>
        <taxon>Pezizomycotina</taxon>
        <taxon>Sordariomycetes</taxon>
        <taxon>Sordariomycetidae</taxon>
        <taxon>Sordariales</taxon>
        <taxon>Lasiosphaeriaceae</taxon>
        <taxon>Lasiosphaeria</taxon>
    </lineage>
</organism>
<proteinExistence type="predicted"/>
<evidence type="ECO:0000313" key="3">
    <source>
        <dbReference type="EMBL" id="KAK3349882.1"/>
    </source>
</evidence>
<dbReference type="EMBL" id="JAUIQD010000005">
    <property type="protein sequence ID" value="KAK3349882.1"/>
    <property type="molecule type" value="Genomic_DNA"/>
</dbReference>
<reference evidence="3" key="2">
    <citation type="submission" date="2023-06" db="EMBL/GenBank/DDBJ databases">
        <authorList>
            <consortium name="Lawrence Berkeley National Laboratory"/>
            <person name="Haridas S."/>
            <person name="Hensen N."/>
            <person name="Bonometti L."/>
            <person name="Westerberg I."/>
            <person name="Brannstrom I.O."/>
            <person name="Guillou S."/>
            <person name="Cros-Aarteil S."/>
            <person name="Calhoun S."/>
            <person name="Kuo A."/>
            <person name="Mondo S."/>
            <person name="Pangilinan J."/>
            <person name="Riley R."/>
            <person name="Labutti K."/>
            <person name="Andreopoulos B."/>
            <person name="Lipzen A."/>
            <person name="Chen C."/>
            <person name="Yanf M."/>
            <person name="Daum C."/>
            <person name="Ng V."/>
            <person name="Clum A."/>
            <person name="Steindorff A."/>
            <person name="Ohm R."/>
            <person name="Martin F."/>
            <person name="Silar P."/>
            <person name="Natvig D."/>
            <person name="Lalanne C."/>
            <person name="Gautier V."/>
            <person name="Ament-Velasquez S.L."/>
            <person name="Kruys A."/>
            <person name="Hutchinson M.I."/>
            <person name="Powell A.J."/>
            <person name="Barry K."/>
            <person name="Miller A.N."/>
            <person name="Grigoriev I.V."/>
            <person name="Debuchy R."/>
            <person name="Gladieux P."/>
            <person name="Thoren M.H."/>
            <person name="Johannesson H."/>
        </authorList>
    </citation>
    <scope>NUCLEOTIDE SEQUENCE</scope>
    <source>
        <strain evidence="3">CBS 955.72</strain>
    </source>
</reference>
<dbReference type="Proteomes" id="UP001275084">
    <property type="component" value="Unassembled WGS sequence"/>
</dbReference>
<feature type="transmembrane region" description="Helical" evidence="2">
    <location>
        <begin position="641"/>
        <end position="661"/>
    </location>
</feature>
<feature type="transmembrane region" description="Helical" evidence="2">
    <location>
        <begin position="609"/>
        <end position="629"/>
    </location>
</feature>
<dbReference type="AlphaFoldDB" id="A0AAJ0MCR2"/>
<comment type="caution">
    <text evidence="3">The sequence shown here is derived from an EMBL/GenBank/DDBJ whole genome shotgun (WGS) entry which is preliminary data.</text>
</comment>
<keyword evidence="4" id="KW-1185">Reference proteome</keyword>
<reference evidence="3" key="1">
    <citation type="journal article" date="2023" name="Mol. Phylogenet. Evol.">
        <title>Genome-scale phylogeny and comparative genomics of the fungal order Sordariales.</title>
        <authorList>
            <person name="Hensen N."/>
            <person name="Bonometti L."/>
            <person name="Westerberg I."/>
            <person name="Brannstrom I.O."/>
            <person name="Guillou S."/>
            <person name="Cros-Aarteil S."/>
            <person name="Calhoun S."/>
            <person name="Haridas S."/>
            <person name="Kuo A."/>
            <person name="Mondo S."/>
            <person name="Pangilinan J."/>
            <person name="Riley R."/>
            <person name="LaButti K."/>
            <person name="Andreopoulos B."/>
            <person name="Lipzen A."/>
            <person name="Chen C."/>
            <person name="Yan M."/>
            <person name="Daum C."/>
            <person name="Ng V."/>
            <person name="Clum A."/>
            <person name="Steindorff A."/>
            <person name="Ohm R.A."/>
            <person name="Martin F."/>
            <person name="Silar P."/>
            <person name="Natvig D.O."/>
            <person name="Lalanne C."/>
            <person name="Gautier V."/>
            <person name="Ament-Velasquez S.L."/>
            <person name="Kruys A."/>
            <person name="Hutchinson M.I."/>
            <person name="Powell A.J."/>
            <person name="Barry K."/>
            <person name="Miller A.N."/>
            <person name="Grigoriev I.V."/>
            <person name="Debuchy R."/>
            <person name="Gladieux P."/>
            <person name="Hiltunen Thoren M."/>
            <person name="Johannesson H."/>
        </authorList>
    </citation>
    <scope>NUCLEOTIDE SEQUENCE</scope>
    <source>
        <strain evidence="3">CBS 955.72</strain>
    </source>
</reference>
<keyword evidence="2" id="KW-0812">Transmembrane</keyword>
<evidence type="ECO:0000256" key="2">
    <source>
        <dbReference type="SAM" id="Phobius"/>
    </source>
</evidence>
<sequence>MTEAVRRGSTLLNPNMNRRATDPENPETGRRITMTPRLATSMKAVMGTIRAHLGDTSSEAAATPSGRPKFDDLSQCDVSDADEDKLWQIEAKRLFDTVEDMSTELTFKSYGVFSQPDGTSLYYDELAELAEQILVNLHICRFDNELALLCSASGLVEMDAMGTSELIIKNRLLDNPKPSIGDGNHAALTKRYFATVDYITAVAARLAVSAVDDEMWQRRTLASLAKCSAKLKMVFSRGPREYVSRSIRSKQVLETEKQRKATEQRLRDMFDTSKAHAEKDMAERARDRGDGNVWDNMPAYPGQSGIDDSWYAKELDALLVKREDNSPPADLYLSHTAWGFRFASSTLLKMVYPLVPSTRPASQSGTDRFDLSTTTYQAGTSDNQFPIYMHQDRNGELHGSNQQEFIKHAYLGFSLVKQAIRGIRKGQKDDGQSFHSGTVITLQMQHISGDVEEKRDVVEPPKSLGLSSLADIIAVMIPLLCTSPDVIWSLQSFLKGFGEQFSIDAGDLAPRTPDFTAMASLRTRAFQAVSPTYLPGADFRQLSRSMLIHSGRQVSHPKIPTDTGAWDKVSSHQIKQVVDEIHQRQQRLAQDGRDWDIEETTVGVNCVRYVYTVLALAGLLVAGGLTAAFTIGDRLEGVDPFGIATFSWVLAAFLILIAKSVRVTEWPWRSFLQGRVTCRSLSELRAVTGANEQDLILYLLTNEQENVLVTRGPYNRLFTRKGDSGFSIDVKPEVRTLVAAGIILVKVALRNGSPALVCFDLRRVGEGRDTSIFIKHDGRAARENSSYICRYPPRPGDRIQDVLLDRVPVQLWWVGILGIYNAADTKVR</sequence>
<evidence type="ECO:0000313" key="4">
    <source>
        <dbReference type="Proteomes" id="UP001275084"/>
    </source>
</evidence>
<protein>
    <submittedName>
        <fullName evidence="3">Uncharacterized protein</fullName>
    </submittedName>
</protein>
<name>A0AAJ0MCR2_9PEZI</name>
<feature type="compositionally biased region" description="Basic and acidic residues" evidence="1">
    <location>
        <begin position="19"/>
        <end position="30"/>
    </location>
</feature>
<keyword evidence="2" id="KW-1133">Transmembrane helix</keyword>